<sequence>MTERASVIETTGNYYQPKNNHSKKFVNYDCLQQIIQQY</sequence>
<evidence type="ECO:0000313" key="2">
    <source>
        <dbReference type="Proteomes" id="UP000320055"/>
    </source>
</evidence>
<gene>
    <name evidence="1" type="ORF">H1P_4290003</name>
</gene>
<dbReference type="EMBL" id="CAACVJ010000367">
    <property type="protein sequence ID" value="VEP16271.1"/>
    <property type="molecule type" value="Genomic_DNA"/>
</dbReference>
<evidence type="ECO:0000313" key="1">
    <source>
        <dbReference type="EMBL" id="VEP16271.1"/>
    </source>
</evidence>
<name>A0A563VXX3_9CYAN</name>
<dbReference type="AlphaFoldDB" id="A0A563VXX3"/>
<dbReference type="Proteomes" id="UP000320055">
    <property type="component" value="Unassembled WGS sequence"/>
</dbReference>
<proteinExistence type="predicted"/>
<keyword evidence="2" id="KW-1185">Reference proteome</keyword>
<organism evidence="1 2">
    <name type="scientific">Hyella patelloides LEGE 07179</name>
    <dbReference type="NCBI Taxonomy" id="945734"/>
    <lineage>
        <taxon>Bacteria</taxon>
        <taxon>Bacillati</taxon>
        <taxon>Cyanobacteriota</taxon>
        <taxon>Cyanophyceae</taxon>
        <taxon>Pleurocapsales</taxon>
        <taxon>Hyellaceae</taxon>
        <taxon>Hyella</taxon>
    </lineage>
</organism>
<reference evidence="1 2" key="1">
    <citation type="submission" date="2019-01" db="EMBL/GenBank/DDBJ databases">
        <authorList>
            <person name="Brito A."/>
        </authorList>
    </citation>
    <scope>NUCLEOTIDE SEQUENCE [LARGE SCALE GENOMIC DNA]</scope>
    <source>
        <strain evidence="1">1</strain>
    </source>
</reference>
<accession>A0A563VXX3</accession>
<protein>
    <submittedName>
        <fullName evidence="1">Uncharacterized protein</fullName>
    </submittedName>
</protein>